<evidence type="ECO:0000256" key="2">
    <source>
        <dbReference type="ARBA" id="ARBA00022729"/>
    </source>
</evidence>
<dbReference type="InterPro" id="IPR000297">
    <property type="entry name" value="PPIase_PpiC"/>
</dbReference>
<evidence type="ECO:0000256" key="1">
    <source>
        <dbReference type="ARBA" id="ARBA00018370"/>
    </source>
</evidence>
<evidence type="ECO:0000259" key="6">
    <source>
        <dbReference type="PROSITE" id="PS50198"/>
    </source>
</evidence>
<protein>
    <recommendedName>
        <fullName evidence="1">Parvulin-like PPIase</fullName>
    </recommendedName>
    <alternativeName>
        <fullName evidence="3">Peptidyl-prolyl cis-trans isomerase plp</fullName>
    </alternativeName>
    <alternativeName>
        <fullName evidence="4">Rotamase plp</fullName>
    </alternativeName>
</protein>
<name>A0A5B8J2G9_9RHOB</name>
<dbReference type="Gene3D" id="3.10.50.40">
    <property type="match status" value="1"/>
</dbReference>
<organism evidence="7 8">
    <name type="scientific">Qingshengfaniella alkalisoli</name>
    <dbReference type="NCBI Taxonomy" id="2599296"/>
    <lineage>
        <taxon>Bacteria</taxon>
        <taxon>Pseudomonadati</taxon>
        <taxon>Pseudomonadota</taxon>
        <taxon>Alphaproteobacteria</taxon>
        <taxon>Rhodobacterales</taxon>
        <taxon>Paracoccaceae</taxon>
        <taxon>Qingshengfaniella</taxon>
    </lineage>
</organism>
<dbReference type="GO" id="GO:0003755">
    <property type="term" value="F:peptidyl-prolyl cis-trans isomerase activity"/>
    <property type="evidence" value="ECO:0007669"/>
    <property type="project" value="UniProtKB-KW"/>
</dbReference>
<keyword evidence="5 7" id="KW-0413">Isomerase</keyword>
<dbReference type="KEGG" id="lit:FPZ52_03095"/>
<sequence>MMTGGSAAELAAHEVNSGMTTTTHTLMRRGIQTIAATLCAACLALPVAAQGQFNPAVKVNDSVVTNFEIAQRQRLMTLLRQPGTSRNEVADILIADRLKIAAATQAGIEPTEQEVDLAVEDFAGRANLSGTEFLQALGESGIASETIRDFLRVQLAWGDLVRTQFASRARPSDAEIDRAMSLGTGQSSARVLLSEIILPLAPQIAEQSQQRAEAISQMTSFSEFENAARNFSAAPTRENGGRLDWMPLSDLPPQIGPVFLTMAPGEVTDPIPLGEAIALFQFRGLQDSTPSQAANPTIEYSRIFFPAGTDLATERARLTALADNCVDLFGLFPNSDPNRLINESRPQSQLPSDLRAIVGRLDPGEMTILPATAAGTPASIAMLCSRDASGDIDLTRDEVGQQLFLRRLNDYAEGYLAELEADAFIERY</sequence>
<dbReference type="Gene3D" id="1.10.4030.10">
    <property type="entry name" value="Porin chaperone SurA, peptide-binding domain"/>
    <property type="match status" value="1"/>
</dbReference>
<accession>A0A5B8J2G9</accession>
<evidence type="ECO:0000256" key="4">
    <source>
        <dbReference type="ARBA" id="ARBA00031484"/>
    </source>
</evidence>
<dbReference type="EMBL" id="CP042261">
    <property type="protein sequence ID" value="QDY68707.1"/>
    <property type="molecule type" value="Genomic_DNA"/>
</dbReference>
<dbReference type="PANTHER" id="PTHR47637">
    <property type="entry name" value="CHAPERONE SURA"/>
    <property type="match status" value="1"/>
</dbReference>
<evidence type="ECO:0000256" key="5">
    <source>
        <dbReference type="PROSITE-ProRule" id="PRU00278"/>
    </source>
</evidence>
<dbReference type="SUPFAM" id="SSF109998">
    <property type="entry name" value="Triger factor/SurA peptide-binding domain-like"/>
    <property type="match status" value="1"/>
</dbReference>
<dbReference type="Proteomes" id="UP000318483">
    <property type="component" value="Chromosome"/>
</dbReference>
<gene>
    <name evidence="7" type="ORF">FPZ52_03095</name>
</gene>
<feature type="domain" description="PpiC" evidence="6">
    <location>
        <begin position="188"/>
        <end position="284"/>
    </location>
</feature>
<dbReference type="InterPro" id="IPR046357">
    <property type="entry name" value="PPIase_dom_sf"/>
</dbReference>
<keyword evidence="5" id="KW-0697">Rotamase</keyword>
<dbReference type="PANTHER" id="PTHR47637:SF1">
    <property type="entry name" value="CHAPERONE SURA"/>
    <property type="match status" value="1"/>
</dbReference>
<dbReference type="Pfam" id="PF00639">
    <property type="entry name" value="Rotamase"/>
    <property type="match status" value="1"/>
</dbReference>
<dbReference type="InterPro" id="IPR050280">
    <property type="entry name" value="OMP_Chaperone_SurA"/>
</dbReference>
<dbReference type="PROSITE" id="PS50198">
    <property type="entry name" value="PPIC_PPIASE_2"/>
    <property type="match status" value="1"/>
</dbReference>
<dbReference type="InterPro" id="IPR027304">
    <property type="entry name" value="Trigger_fact/SurA_dom_sf"/>
</dbReference>
<dbReference type="AlphaFoldDB" id="A0A5B8J2G9"/>
<dbReference type="SUPFAM" id="SSF54534">
    <property type="entry name" value="FKBP-like"/>
    <property type="match status" value="1"/>
</dbReference>
<keyword evidence="2" id="KW-0732">Signal</keyword>
<dbReference type="OrthoDB" id="9791746at2"/>
<keyword evidence="8" id="KW-1185">Reference proteome</keyword>
<proteinExistence type="predicted"/>
<reference evidence="7 8" key="1">
    <citation type="submission" date="2019-07" db="EMBL/GenBank/DDBJ databases">
        <title>Litoreibacter alkalisoli sp. nov., isolated from saline-alkaline soil.</title>
        <authorList>
            <person name="Wang S."/>
            <person name="Xu L."/>
            <person name="Xing Y.-T."/>
            <person name="Sun J.-Q."/>
        </authorList>
    </citation>
    <scope>NUCLEOTIDE SEQUENCE [LARGE SCALE GENOMIC DNA]</scope>
    <source>
        <strain evidence="7 8">LN3S51</strain>
    </source>
</reference>
<evidence type="ECO:0000256" key="3">
    <source>
        <dbReference type="ARBA" id="ARBA00030642"/>
    </source>
</evidence>
<evidence type="ECO:0000313" key="8">
    <source>
        <dbReference type="Proteomes" id="UP000318483"/>
    </source>
</evidence>
<evidence type="ECO:0000313" key="7">
    <source>
        <dbReference type="EMBL" id="QDY68707.1"/>
    </source>
</evidence>